<name>A0AAD9HW11_9PEZI</name>
<comment type="caution">
    <text evidence="2">The sequence shown here is derived from an EMBL/GenBank/DDBJ whole genome shotgun (WGS) entry which is preliminary data.</text>
</comment>
<protein>
    <submittedName>
        <fullName evidence="2">Uncharacterized protein</fullName>
    </submittedName>
</protein>
<reference evidence="2" key="1">
    <citation type="submission" date="2021-06" db="EMBL/GenBank/DDBJ databases">
        <title>Comparative genomics, transcriptomics and evolutionary studies reveal genomic signatures of adaptation to plant cell wall in hemibiotrophic fungi.</title>
        <authorList>
            <consortium name="DOE Joint Genome Institute"/>
            <person name="Baroncelli R."/>
            <person name="Diaz J.F."/>
            <person name="Benocci T."/>
            <person name="Peng M."/>
            <person name="Battaglia E."/>
            <person name="Haridas S."/>
            <person name="Andreopoulos W."/>
            <person name="Labutti K."/>
            <person name="Pangilinan J."/>
            <person name="Floch G.L."/>
            <person name="Makela M.R."/>
            <person name="Henrissat B."/>
            <person name="Grigoriev I.V."/>
            <person name="Crouch J.A."/>
            <person name="De Vries R.P."/>
            <person name="Sukno S.A."/>
            <person name="Thon M.R."/>
        </authorList>
    </citation>
    <scope>NUCLEOTIDE SEQUENCE</scope>
    <source>
        <strain evidence="2">MAFF235873</strain>
    </source>
</reference>
<dbReference type="EMBL" id="MU842810">
    <property type="protein sequence ID" value="KAK2035049.1"/>
    <property type="molecule type" value="Genomic_DNA"/>
</dbReference>
<proteinExistence type="predicted"/>
<dbReference type="AlphaFoldDB" id="A0AAD9HW11"/>
<feature type="signal peptide" evidence="1">
    <location>
        <begin position="1"/>
        <end position="20"/>
    </location>
</feature>
<keyword evidence="3" id="KW-1185">Reference proteome</keyword>
<organism evidence="2 3">
    <name type="scientific">Colletotrichum zoysiae</name>
    <dbReference type="NCBI Taxonomy" id="1216348"/>
    <lineage>
        <taxon>Eukaryota</taxon>
        <taxon>Fungi</taxon>
        <taxon>Dikarya</taxon>
        <taxon>Ascomycota</taxon>
        <taxon>Pezizomycotina</taxon>
        <taxon>Sordariomycetes</taxon>
        <taxon>Hypocreomycetidae</taxon>
        <taxon>Glomerellales</taxon>
        <taxon>Glomerellaceae</taxon>
        <taxon>Colletotrichum</taxon>
        <taxon>Colletotrichum graminicola species complex</taxon>
    </lineage>
</organism>
<sequence length="128" mass="13819">MYRVSLLSLATTAFASTSQASRPARRDKASCLCEDEAWDTARRWLGLFSTGGVSSKEDLATIVSPNVKSYDAAFVPVVVGIDELWDVLAEPGDGTTTDGMQTPSFLLRSCDQIAFNWEYTAVATGLNS</sequence>
<evidence type="ECO:0000256" key="1">
    <source>
        <dbReference type="SAM" id="SignalP"/>
    </source>
</evidence>
<evidence type="ECO:0000313" key="2">
    <source>
        <dbReference type="EMBL" id="KAK2035049.1"/>
    </source>
</evidence>
<dbReference type="Proteomes" id="UP001232148">
    <property type="component" value="Unassembled WGS sequence"/>
</dbReference>
<gene>
    <name evidence="2" type="ORF">LX32DRAFT_688728</name>
</gene>
<feature type="chain" id="PRO_5042158639" evidence="1">
    <location>
        <begin position="21"/>
        <end position="128"/>
    </location>
</feature>
<evidence type="ECO:0000313" key="3">
    <source>
        <dbReference type="Proteomes" id="UP001232148"/>
    </source>
</evidence>
<keyword evidence="1" id="KW-0732">Signal</keyword>
<accession>A0AAD9HW11</accession>